<sequence length="103" mass="11663">MESVGKQKKGKLSVHFSSNEHREAIASPAQFSDPSCHVDMLVDKSRSHLLIQEEVRRMMTNEINAPGMFGISADTTADLSRYDQMTIAMRYVKNMKEFGLLNK</sequence>
<dbReference type="Proteomes" id="UP000675881">
    <property type="component" value="Chromosome 4"/>
</dbReference>
<reference evidence="1" key="1">
    <citation type="submission" date="2021-02" db="EMBL/GenBank/DDBJ databases">
        <authorList>
            <person name="Bekaert M."/>
        </authorList>
    </citation>
    <scope>NUCLEOTIDE SEQUENCE</scope>
    <source>
        <strain evidence="1">IoA-00</strain>
    </source>
</reference>
<keyword evidence="2" id="KW-1185">Reference proteome</keyword>
<name>A0A7R8CSX3_LEPSM</name>
<gene>
    <name evidence="1" type="ORF">LSAA_8395</name>
</gene>
<dbReference type="EMBL" id="HG994583">
    <property type="protein sequence ID" value="CAF2920419.1"/>
    <property type="molecule type" value="Genomic_DNA"/>
</dbReference>
<evidence type="ECO:0000313" key="2">
    <source>
        <dbReference type="Proteomes" id="UP000675881"/>
    </source>
</evidence>
<evidence type="ECO:0000313" key="1">
    <source>
        <dbReference type="EMBL" id="CAF2920419.1"/>
    </source>
</evidence>
<dbReference type="AlphaFoldDB" id="A0A7R8CSX3"/>
<organism evidence="1 2">
    <name type="scientific">Lepeophtheirus salmonis</name>
    <name type="common">Salmon louse</name>
    <name type="synonym">Caligus salmonis</name>
    <dbReference type="NCBI Taxonomy" id="72036"/>
    <lineage>
        <taxon>Eukaryota</taxon>
        <taxon>Metazoa</taxon>
        <taxon>Ecdysozoa</taxon>
        <taxon>Arthropoda</taxon>
        <taxon>Crustacea</taxon>
        <taxon>Multicrustacea</taxon>
        <taxon>Hexanauplia</taxon>
        <taxon>Copepoda</taxon>
        <taxon>Siphonostomatoida</taxon>
        <taxon>Caligidae</taxon>
        <taxon>Lepeophtheirus</taxon>
    </lineage>
</organism>
<proteinExistence type="predicted"/>
<protein>
    <submittedName>
        <fullName evidence="1">(salmon louse) hypothetical protein</fullName>
    </submittedName>
</protein>
<accession>A0A7R8CSX3</accession>